<gene>
    <name evidence="2" type="ORF">ACFOZ4_16950</name>
</gene>
<proteinExistence type="predicted"/>
<evidence type="ECO:0000256" key="1">
    <source>
        <dbReference type="SAM" id="SignalP"/>
    </source>
</evidence>
<feature type="chain" id="PRO_5046359477" evidence="1">
    <location>
        <begin position="28"/>
        <end position="49"/>
    </location>
</feature>
<dbReference type="EMBL" id="JBHSAY010000009">
    <property type="protein sequence ID" value="MFC4132296.1"/>
    <property type="molecule type" value="Genomic_DNA"/>
</dbReference>
<name>A0ABV8LMU6_9ACTN</name>
<comment type="caution">
    <text evidence="2">The sequence shown here is derived from an EMBL/GenBank/DDBJ whole genome shotgun (WGS) entry which is preliminary data.</text>
</comment>
<keyword evidence="3" id="KW-1185">Reference proteome</keyword>
<keyword evidence="1" id="KW-0732">Signal</keyword>
<evidence type="ECO:0000313" key="3">
    <source>
        <dbReference type="Proteomes" id="UP001595816"/>
    </source>
</evidence>
<organism evidence="2 3">
    <name type="scientific">Hamadaea flava</name>
    <dbReference type="NCBI Taxonomy" id="1742688"/>
    <lineage>
        <taxon>Bacteria</taxon>
        <taxon>Bacillati</taxon>
        <taxon>Actinomycetota</taxon>
        <taxon>Actinomycetes</taxon>
        <taxon>Micromonosporales</taxon>
        <taxon>Micromonosporaceae</taxon>
        <taxon>Hamadaea</taxon>
    </lineage>
</organism>
<feature type="signal peptide" evidence="1">
    <location>
        <begin position="1"/>
        <end position="27"/>
    </location>
</feature>
<dbReference type="RefSeq" id="WP_253753497.1">
    <property type="nucleotide sequence ID" value="NZ_JAMZDZ010000001.1"/>
</dbReference>
<dbReference type="Proteomes" id="UP001595816">
    <property type="component" value="Unassembled WGS sequence"/>
</dbReference>
<accession>A0ABV8LMU6</accession>
<reference evidence="3" key="1">
    <citation type="journal article" date="2019" name="Int. J. Syst. Evol. Microbiol.">
        <title>The Global Catalogue of Microorganisms (GCM) 10K type strain sequencing project: providing services to taxonomists for standard genome sequencing and annotation.</title>
        <authorList>
            <consortium name="The Broad Institute Genomics Platform"/>
            <consortium name="The Broad Institute Genome Sequencing Center for Infectious Disease"/>
            <person name="Wu L."/>
            <person name="Ma J."/>
        </authorList>
    </citation>
    <scope>NUCLEOTIDE SEQUENCE [LARGE SCALE GENOMIC DNA]</scope>
    <source>
        <strain evidence="3">CGMCC 4.7289</strain>
    </source>
</reference>
<protein>
    <submittedName>
        <fullName evidence="2">Uncharacterized protein</fullName>
    </submittedName>
</protein>
<sequence length="49" mass="4893">MRVTKSVLAVVILVLALLGGLSSPAQAGPGTGDDFIWCGLDPFDGGSSC</sequence>
<evidence type="ECO:0000313" key="2">
    <source>
        <dbReference type="EMBL" id="MFC4132296.1"/>
    </source>
</evidence>